<keyword evidence="2" id="KW-1015">Disulfide bond</keyword>
<dbReference type="InterPro" id="IPR036084">
    <property type="entry name" value="Ser_inhib-like_sf"/>
</dbReference>
<dbReference type="AlphaFoldDB" id="A0A2A4IZB9"/>
<gene>
    <name evidence="5" type="ORF">B5V51_9412</name>
</gene>
<dbReference type="InterPro" id="IPR002919">
    <property type="entry name" value="TIL_dom"/>
</dbReference>
<dbReference type="InterPro" id="IPR051368">
    <property type="entry name" value="SerProtInhib-TIL_Domain"/>
</dbReference>
<dbReference type="PANTHER" id="PTHR23259:SF70">
    <property type="entry name" value="ACCESSORY GLAND PROTEIN ACP62F-RELATED"/>
    <property type="match status" value="1"/>
</dbReference>
<evidence type="ECO:0000256" key="1">
    <source>
        <dbReference type="ARBA" id="ARBA00022690"/>
    </source>
</evidence>
<proteinExistence type="predicted"/>
<keyword evidence="3" id="KW-0732">Signal</keyword>
<comment type="caution">
    <text evidence="5">The sequence shown here is derived from an EMBL/GenBank/DDBJ whole genome shotgun (WGS) entry which is preliminary data.</text>
</comment>
<evidence type="ECO:0000313" key="5">
    <source>
        <dbReference type="EMBL" id="PCG65277.1"/>
    </source>
</evidence>
<dbReference type="EMBL" id="NWSH01004282">
    <property type="protein sequence ID" value="PCG65277.1"/>
    <property type="molecule type" value="Genomic_DNA"/>
</dbReference>
<evidence type="ECO:0000259" key="4">
    <source>
        <dbReference type="Pfam" id="PF01826"/>
    </source>
</evidence>
<accession>A0A2A4IZB9</accession>
<dbReference type="CDD" id="cd19941">
    <property type="entry name" value="TIL"/>
    <property type="match status" value="2"/>
</dbReference>
<dbReference type="Gene3D" id="2.10.25.10">
    <property type="entry name" value="Laminin"/>
    <property type="match status" value="2"/>
</dbReference>
<sequence length="153" mass="17576">MVKYCVAVFSCCVLMCAGVNSECGENEEMQCVHSCPPQKTCRDRDIPVYCTRVFGPCTSRCVCKPGYIRNENNECISEDQCEICEKENEFYDCDVPCDNVCESLAVRNRTSCDLYSYKCIRQCYCKDGYARDSDRNCIPVDECPEMPRDEKYV</sequence>
<dbReference type="SUPFAM" id="SSF57567">
    <property type="entry name" value="Serine protease inhibitors"/>
    <property type="match status" value="2"/>
</dbReference>
<keyword evidence="1" id="KW-0646">Protease inhibitor</keyword>
<reference evidence="5" key="1">
    <citation type="submission" date="2017-09" db="EMBL/GenBank/DDBJ databases">
        <title>Contemporary evolution of a Lepidopteran species, Heliothis virescens, in response to modern agricultural practices.</title>
        <authorList>
            <person name="Fritz M.L."/>
            <person name="Deyonke A.M."/>
            <person name="Papanicolaou A."/>
            <person name="Micinski S."/>
            <person name="Westbrook J."/>
            <person name="Gould F."/>
        </authorList>
    </citation>
    <scope>NUCLEOTIDE SEQUENCE [LARGE SCALE GENOMIC DNA]</scope>
    <source>
        <strain evidence="5">HvINT-</strain>
        <tissue evidence="5">Whole body</tissue>
    </source>
</reference>
<protein>
    <recommendedName>
        <fullName evidence="4">TIL domain-containing protein</fullName>
    </recommendedName>
</protein>
<dbReference type="PANTHER" id="PTHR23259">
    <property type="entry name" value="RIDDLE"/>
    <property type="match status" value="1"/>
</dbReference>
<dbReference type="Pfam" id="PF01826">
    <property type="entry name" value="TIL"/>
    <property type="match status" value="2"/>
</dbReference>
<feature type="domain" description="TIL" evidence="4">
    <location>
        <begin position="23"/>
        <end position="81"/>
    </location>
</feature>
<evidence type="ECO:0000256" key="2">
    <source>
        <dbReference type="ARBA" id="ARBA00023157"/>
    </source>
</evidence>
<dbReference type="GO" id="GO:0030414">
    <property type="term" value="F:peptidase inhibitor activity"/>
    <property type="evidence" value="ECO:0007669"/>
    <property type="project" value="UniProtKB-KW"/>
</dbReference>
<name>A0A2A4IZB9_HELVI</name>
<feature type="chain" id="PRO_5012359156" description="TIL domain-containing protein" evidence="3">
    <location>
        <begin position="22"/>
        <end position="153"/>
    </location>
</feature>
<organism evidence="5">
    <name type="scientific">Heliothis virescens</name>
    <name type="common">Tobacco budworm moth</name>
    <dbReference type="NCBI Taxonomy" id="7102"/>
    <lineage>
        <taxon>Eukaryota</taxon>
        <taxon>Metazoa</taxon>
        <taxon>Ecdysozoa</taxon>
        <taxon>Arthropoda</taxon>
        <taxon>Hexapoda</taxon>
        <taxon>Insecta</taxon>
        <taxon>Pterygota</taxon>
        <taxon>Neoptera</taxon>
        <taxon>Endopterygota</taxon>
        <taxon>Lepidoptera</taxon>
        <taxon>Glossata</taxon>
        <taxon>Ditrysia</taxon>
        <taxon>Noctuoidea</taxon>
        <taxon>Noctuidae</taxon>
        <taxon>Heliothinae</taxon>
        <taxon>Heliothis</taxon>
    </lineage>
</organism>
<dbReference type="FunFam" id="2.10.25.10:FF:000674">
    <property type="entry name" value="Mucin-2"/>
    <property type="match status" value="1"/>
</dbReference>
<feature type="domain" description="TIL" evidence="4">
    <location>
        <begin position="84"/>
        <end position="143"/>
    </location>
</feature>
<feature type="signal peptide" evidence="3">
    <location>
        <begin position="1"/>
        <end position="21"/>
    </location>
</feature>
<evidence type="ECO:0000256" key="3">
    <source>
        <dbReference type="SAM" id="SignalP"/>
    </source>
</evidence>